<dbReference type="AlphaFoldDB" id="A0A369LAY0"/>
<organism evidence="4 5">
    <name type="scientific">Senegalimassilia anaerobia</name>
    <dbReference type="NCBI Taxonomy" id="1473216"/>
    <lineage>
        <taxon>Bacteria</taxon>
        <taxon>Bacillati</taxon>
        <taxon>Actinomycetota</taxon>
        <taxon>Coriobacteriia</taxon>
        <taxon>Coriobacteriales</taxon>
        <taxon>Coriobacteriaceae</taxon>
        <taxon>Senegalimassilia</taxon>
    </lineage>
</organism>
<name>A0A369LAY0_9ACTN</name>
<feature type="compositionally biased region" description="Basic and acidic residues" evidence="1">
    <location>
        <begin position="285"/>
        <end position="317"/>
    </location>
</feature>
<feature type="region of interest" description="Disordered" evidence="1">
    <location>
        <begin position="47"/>
        <end position="165"/>
    </location>
</feature>
<dbReference type="STRING" id="1034345.GCA_000236865_00172"/>
<gene>
    <name evidence="4" type="ORF">C1880_06625</name>
</gene>
<sequence length="631" mass="66450">MICPSCHTENRDGAKFCDECGAKLPRAAFEQIEGAVPAQALSIIDNEEPTEDEAVPDMHEADAENAEAADGGQDGEDVDCGAVVQLDDALASDEDADDASDMACSNEETAAGDADDADSSDIAMQDDSQPQQDVTESSQEVEEDAANQFEGSHGDADDVAHQRTHVLDLPDIRNLAFESEKTQTLGPKPASPAIKSGWEPDLSGFDEFLVYPGYVPPKAAWHSGDTMQMPRITDADLSQQKDFIAPDPNKKKRDRKKKKAEKAKAFESQQHNQEDPKETQPPAAKLEKEHPKHAEKETKPVVSETKSKDDKKPESKSKRLPGSKIAAIVALVVVLAAGVAGGVTYQMELWGGKIVPDVTGMTQADATYMLQNKGFAVRSTTVPSDSTEGLVLLMDPGAGARQQEGAEVVIHVSTSRTVPKVVGSSQDSALKALSDNGFENVDVQLERSDEPEGTVLSVSPEEGEKAKASTSITLKVAQAYTVPDVSGMSYNQAVQAIKDAGLSSTAVYVYSETASEGAIMGVEPAAGSKVPSDTVVVVSLAKSRASELTAAARSYLTSTTLTASDGSSFTVSSVDSVSYQGNDTVAFTASGKASKSVSVLGQTISVAGNSKQVSGTITFDSSNNVASVSFK</sequence>
<dbReference type="Pfam" id="PF13240">
    <property type="entry name" value="Zn_Ribbon_1"/>
    <property type="match status" value="1"/>
</dbReference>
<protein>
    <recommendedName>
        <fullName evidence="3">PASTA domain-containing protein</fullName>
    </recommendedName>
</protein>
<evidence type="ECO:0000256" key="1">
    <source>
        <dbReference type="SAM" id="MobiDB-lite"/>
    </source>
</evidence>
<dbReference type="Gene3D" id="3.30.10.20">
    <property type="match status" value="3"/>
</dbReference>
<feature type="region of interest" description="Disordered" evidence="1">
    <location>
        <begin position="237"/>
        <end position="319"/>
    </location>
</feature>
<feature type="compositionally biased region" description="Basic residues" evidence="1">
    <location>
        <begin position="250"/>
        <end position="261"/>
    </location>
</feature>
<dbReference type="SMART" id="SM00740">
    <property type="entry name" value="PASTA"/>
    <property type="match status" value="3"/>
</dbReference>
<feature type="region of interest" description="Disordered" evidence="1">
    <location>
        <begin position="178"/>
        <end position="201"/>
    </location>
</feature>
<keyword evidence="2" id="KW-1133">Transmembrane helix</keyword>
<dbReference type="PROSITE" id="PS51178">
    <property type="entry name" value="PASTA"/>
    <property type="match status" value="2"/>
</dbReference>
<dbReference type="InterPro" id="IPR026870">
    <property type="entry name" value="Zinc_ribbon_dom"/>
</dbReference>
<dbReference type="Pfam" id="PF03793">
    <property type="entry name" value="PASTA"/>
    <property type="match status" value="3"/>
</dbReference>
<keyword evidence="5" id="KW-1185">Reference proteome</keyword>
<feature type="compositionally biased region" description="Polar residues" evidence="1">
    <location>
        <begin position="129"/>
        <end position="138"/>
    </location>
</feature>
<dbReference type="RefSeq" id="WP_114620789.1">
    <property type="nucleotide sequence ID" value="NZ_PPTP01000005.1"/>
</dbReference>
<dbReference type="EMBL" id="PPTP01000005">
    <property type="protein sequence ID" value="RDB55356.1"/>
    <property type="molecule type" value="Genomic_DNA"/>
</dbReference>
<evidence type="ECO:0000256" key="2">
    <source>
        <dbReference type="SAM" id="Phobius"/>
    </source>
</evidence>
<comment type="caution">
    <text evidence="4">The sequence shown here is derived from an EMBL/GenBank/DDBJ whole genome shotgun (WGS) entry which is preliminary data.</text>
</comment>
<feature type="compositionally biased region" description="Basic and acidic residues" evidence="1">
    <location>
        <begin position="152"/>
        <end position="165"/>
    </location>
</feature>
<dbReference type="CDD" id="cd06577">
    <property type="entry name" value="PASTA_pknB"/>
    <property type="match status" value="3"/>
</dbReference>
<keyword evidence="2" id="KW-0472">Membrane</keyword>
<feature type="domain" description="PASTA" evidence="3">
    <location>
        <begin position="412"/>
        <end position="478"/>
    </location>
</feature>
<evidence type="ECO:0000313" key="4">
    <source>
        <dbReference type="EMBL" id="RDB55356.1"/>
    </source>
</evidence>
<proteinExistence type="predicted"/>
<dbReference type="Proteomes" id="UP000253792">
    <property type="component" value="Unassembled WGS sequence"/>
</dbReference>
<dbReference type="InterPro" id="IPR005543">
    <property type="entry name" value="PASTA_dom"/>
</dbReference>
<reference evidence="4 5" key="1">
    <citation type="journal article" date="2018" name="Elife">
        <title>Discovery and characterization of a prevalent human gut bacterial enzyme sufficient for the inactivation of a family of plant toxins.</title>
        <authorList>
            <person name="Koppel N."/>
            <person name="Bisanz J.E."/>
            <person name="Pandelia M.E."/>
            <person name="Turnbaugh P.J."/>
            <person name="Balskus E.P."/>
        </authorList>
    </citation>
    <scope>NUCLEOTIDE SEQUENCE [LARGE SCALE GENOMIC DNA]</scope>
    <source>
        <strain evidence="5">anaerobia AP69FAA</strain>
    </source>
</reference>
<evidence type="ECO:0000313" key="5">
    <source>
        <dbReference type="Proteomes" id="UP000253792"/>
    </source>
</evidence>
<feature type="transmembrane region" description="Helical" evidence="2">
    <location>
        <begin position="325"/>
        <end position="345"/>
    </location>
</feature>
<dbReference type="OrthoDB" id="3171453at2"/>
<feature type="compositionally biased region" description="Acidic residues" evidence="1">
    <location>
        <begin position="63"/>
        <end position="79"/>
    </location>
</feature>
<evidence type="ECO:0000259" key="3">
    <source>
        <dbReference type="PROSITE" id="PS51178"/>
    </source>
</evidence>
<keyword evidence="2" id="KW-0812">Transmembrane</keyword>
<accession>A0A369LAY0</accession>
<feature type="domain" description="PASTA" evidence="3">
    <location>
        <begin position="481"/>
        <end position="542"/>
    </location>
</feature>
<feature type="compositionally biased region" description="Acidic residues" evidence="1">
    <location>
        <begin position="90"/>
        <end position="100"/>
    </location>
</feature>